<sequence length="196" mass="21890">MADHWWWRPGWRVGRRGYAWHLTFRDAPDVHRLAGVYRQGLAGVKELDPVPDASLHLTMQQVGFVDEVAEEQVKLMVEAATRRLAVLPAFEIELARPVITREAVRWDPVPAGPVVAVRLAIRQAMAEVWPMAPGREAGFVPHISIAYSNAPVPYSAVAAALAAIDAPPARARVEKADLIVIHRDQRMYEWTEHSAV</sequence>
<organism evidence="1 2">
    <name type="scientific">Herbidospora galbida</name>
    <dbReference type="NCBI Taxonomy" id="2575442"/>
    <lineage>
        <taxon>Bacteria</taxon>
        <taxon>Bacillati</taxon>
        <taxon>Actinomycetota</taxon>
        <taxon>Actinomycetes</taxon>
        <taxon>Streptosporangiales</taxon>
        <taxon>Streptosporangiaceae</taxon>
        <taxon>Herbidospora</taxon>
    </lineage>
</organism>
<dbReference type="Gene3D" id="3.90.1140.10">
    <property type="entry name" value="Cyclic phosphodiesterase"/>
    <property type="match status" value="1"/>
</dbReference>
<dbReference type="OrthoDB" id="4541754at2"/>
<dbReference type="Proteomes" id="UP000308705">
    <property type="component" value="Unassembled WGS sequence"/>
</dbReference>
<evidence type="ECO:0000313" key="2">
    <source>
        <dbReference type="Proteomes" id="UP000308705"/>
    </source>
</evidence>
<name>A0A4U3MDR1_9ACTN</name>
<comment type="caution">
    <text evidence="1">The sequence shown here is derived from an EMBL/GenBank/DDBJ whole genome shotgun (WGS) entry which is preliminary data.</text>
</comment>
<gene>
    <name evidence="1" type="ORF">FDA94_22070</name>
</gene>
<evidence type="ECO:0000313" key="1">
    <source>
        <dbReference type="EMBL" id="TKK86324.1"/>
    </source>
</evidence>
<dbReference type="EMBL" id="SZQA01000022">
    <property type="protein sequence ID" value="TKK86324.1"/>
    <property type="molecule type" value="Genomic_DNA"/>
</dbReference>
<dbReference type="InterPro" id="IPR009097">
    <property type="entry name" value="Cyclic_Pdiesterase"/>
</dbReference>
<keyword evidence="1" id="KW-0436">Ligase</keyword>
<reference evidence="1 2" key="1">
    <citation type="submission" date="2019-04" db="EMBL/GenBank/DDBJ databases">
        <title>Herbidospora sp. NEAU-GS14.nov., a novel actinomycete isolated from soil.</title>
        <authorList>
            <person name="Han L."/>
        </authorList>
    </citation>
    <scope>NUCLEOTIDE SEQUENCE [LARGE SCALE GENOMIC DNA]</scope>
    <source>
        <strain evidence="1 2">NEAU-GS14</strain>
    </source>
</reference>
<accession>A0A4U3MDR1</accession>
<dbReference type="SUPFAM" id="SSF55144">
    <property type="entry name" value="LigT-like"/>
    <property type="match status" value="1"/>
</dbReference>
<dbReference type="GO" id="GO:0016874">
    <property type="term" value="F:ligase activity"/>
    <property type="evidence" value="ECO:0007669"/>
    <property type="project" value="UniProtKB-KW"/>
</dbReference>
<proteinExistence type="predicted"/>
<keyword evidence="2" id="KW-1185">Reference proteome</keyword>
<protein>
    <submittedName>
        <fullName evidence="1">2'-5' RNA ligase family protein</fullName>
    </submittedName>
</protein>
<dbReference type="Pfam" id="PF13563">
    <property type="entry name" value="2_5_RNA_ligase2"/>
    <property type="match status" value="1"/>
</dbReference>
<dbReference type="AlphaFoldDB" id="A0A4U3MDR1"/>